<keyword evidence="1" id="KW-0472">Membrane</keyword>
<feature type="transmembrane region" description="Helical" evidence="1">
    <location>
        <begin position="207"/>
        <end position="231"/>
    </location>
</feature>
<reference evidence="2 3" key="1">
    <citation type="submission" date="2018-10" db="EMBL/GenBank/DDBJ databases">
        <title>Natrarchaeobius chitinivorans gen. nov., sp. nov., and Natrarchaeobius haloalkaliphilus sp. nov., alkaliphilic, chitin-utilizing haloarchaea from hypersaline alkaline lakes.</title>
        <authorList>
            <person name="Sorokin D.Y."/>
            <person name="Elcheninov A.G."/>
            <person name="Kostrikina N.A."/>
            <person name="Bale N.J."/>
            <person name="Sinninghe Damste J.S."/>
            <person name="Khijniak T.V."/>
            <person name="Kublanov I.V."/>
            <person name="Toshchakov S.V."/>
        </authorList>
    </citation>
    <scope>NUCLEOTIDE SEQUENCE [LARGE SCALE GENOMIC DNA]</scope>
    <source>
        <strain evidence="2 3">AArcht7</strain>
    </source>
</reference>
<gene>
    <name evidence="2" type="ORF">EA472_14160</name>
</gene>
<feature type="transmembrane region" description="Helical" evidence="1">
    <location>
        <begin position="251"/>
        <end position="274"/>
    </location>
</feature>
<organism evidence="2 3">
    <name type="scientific">Natrarchaeobius chitinivorans</name>
    <dbReference type="NCBI Taxonomy" id="1679083"/>
    <lineage>
        <taxon>Archaea</taxon>
        <taxon>Methanobacteriati</taxon>
        <taxon>Methanobacteriota</taxon>
        <taxon>Stenosarchaea group</taxon>
        <taxon>Halobacteria</taxon>
        <taxon>Halobacteriales</taxon>
        <taxon>Natrialbaceae</taxon>
        <taxon>Natrarchaeobius</taxon>
    </lineage>
</organism>
<comment type="caution">
    <text evidence="2">The sequence shown here is derived from an EMBL/GenBank/DDBJ whole genome shotgun (WGS) entry which is preliminary data.</text>
</comment>
<keyword evidence="3" id="KW-1185">Reference proteome</keyword>
<feature type="transmembrane region" description="Helical" evidence="1">
    <location>
        <begin position="504"/>
        <end position="524"/>
    </location>
</feature>
<feature type="transmembrane region" description="Helical" evidence="1">
    <location>
        <begin position="12"/>
        <end position="32"/>
    </location>
</feature>
<evidence type="ECO:0008006" key="4">
    <source>
        <dbReference type="Google" id="ProtNLM"/>
    </source>
</evidence>
<feature type="transmembrane region" description="Helical" evidence="1">
    <location>
        <begin position="414"/>
        <end position="438"/>
    </location>
</feature>
<keyword evidence="1" id="KW-1133">Transmembrane helix</keyword>
<accession>A0A3N6MA80</accession>
<dbReference type="OrthoDB" id="110868at2157"/>
<sequence>MVYRSLSRLRPLRLDTVAAIAGLAIAVALFPLRLFASQIYLETVPLVLATACGLYILSLYQGSEATTHPRLPASVTMALPSVVLVGLAAMICLTVLQGERTPAFFGLSSVVATLVVGQIAFADDRHFNRGLLLVQVVLFAYAFRFAALYATPGFVGIDVWTHVELVSAIREESSLGAIAHDKHYASPFYHLLVVASSLLFELSLRSALYLTVGLVMPMSILLVYAATNLLVSDRWSVLAAAAYALASHVSMWGIHLIPTSLGLVFFLGMLYALVRVMRIEYTLRDFSLLILLSVAVILTHQVSTFIMLVLLLAAFVAQIVFVVGPFGLTRLDPSVFRAKKPVNLVGLVVFNFGMTIFVWSLTPYRQQSFLATVLSFFTQTLEESAGFLNIASGSPDDGGADGVEAAAPTLLDQVALYVDVAGFLFLLGATFAGCLYVVHRRRAEQSVFTLLLAAAFMLVFVLGMPMFGIHTFIPTRWFAFLYAPMAILGAIGLRTISQNLSPSVVVVCLLTFVLVYPGAMILAAESNPDNPVFSDQRERLAYDESELAAAESIGELTGSPRGAEIRPDQRLYTDHPYQTLFSRTGAYPSTTSATVPDDGVAEHDYVVYRERQSTDAVYFVDENGEGRIERISQDRLCRPDHGTVYTNGDVTMCTPSPATA</sequence>
<feature type="transmembrane region" description="Helical" evidence="1">
    <location>
        <begin position="479"/>
        <end position="497"/>
    </location>
</feature>
<evidence type="ECO:0000313" key="3">
    <source>
        <dbReference type="Proteomes" id="UP000281431"/>
    </source>
</evidence>
<feature type="transmembrane region" description="Helical" evidence="1">
    <location>
        <begin position="102"/>
        <end position="122"/>
    </location>
</feature>
<dbReference type="Proteomes" id="UP000281431">
    <property type="component" value="Unassembled WGS sequence"/>
</dbReference>
<dbReference type="EMBL" id="REFZ01000009">
    <property type="protein sequence ID" value="RQG99367.1"/>
    <property type="molecule type" value="Genomic_DNA"/>
</dbReference>
<keyword evidence="1" id="KW-0812">Transmembrane</keyword>
<evidence type="ECO:0000313" key="2">
    <source>
        <dbReference type="EMBL" id="RQG99367.1"/>
    </source>
</evidence>
<feature type="transmembrane region" description="Helical" evidence="1">
    <location>
        <begin position="131"/>
        <end position="150"/>
    </location>
</feature>
<protein>
    <recommendedName>
        <fullName evidence="4">Glycosyltransferase RgtA/B/C/D-like domain-containing protein</fullName>
    </recommendedName>
</protein>
<evidence type="ECO:0000256" key="1">
    <source>
        <dbReference type="SAM" id="Phobius"/>
    </source>
</evidence>
<feature type="transmembrane region" description="Helical" evidence="1">
    <location>
        <begin position="281"/>
        <end position="299"/>
    </location>
</feature>
<dbReference type="AlphaFoldDB" id="A0A3N6MA80"/>
<feature type="transmembrane region" description="Helical" evidence="1">
    <location>
        <begin position="71"/>
        <end position="96"/>
    </location>
</feature>
<feature type="transmembrane region" description="Helical" evidence="1">
    <location>
        <begin position="341"/>
        <end position="361"/>
    </location>
</feature>
<feature type="transmembrane region" description="Helical" evidence="1">
    <location>
        <begin position="450"/>
        <end position="473"/>
    </location>
</feature>
<feature type="transmembrane region" description="Helical" evidence="1">
    <location>
        <begin position="38"/>
        <end position="59"/>
    </location>
</feature>
<feature type="transmembrane region" description="Helical" evidence="1">
    <location>
        <begin position="305"/>
        <end position="329"/>
    </location>
</feature>
<proteinExistence type="predicted"/>
<name>A0A3N6MA80_NATCH</name>